<dbReference type="CDD" id="cd23161">
    <property type="entry name" value="Prefoldin_6"/>
    <property type="match status" value="1"/>
</dbReference>
<dbReference type="Gene3D" id="1.10.287.370">
    <property type="match status" value="1"/>
</dbReference>
<dbReference type="InterPro" id="IPR009053">
    <property type="entry name" value="Prefoldin"/>
</dbReference>
<dbReference type="eggNOG" id="KOG3478">
    <property type="taxonomic scope" value="Eukaryota"/>
</dbReference>
<dbReference type="SUPFAM" id="SSF46579">
    <property type="entry name" value="Prefoldin"/>
    <property type="match status" value="1"/>
</dbReference>
<dbReference type="GO" id="GO:0051131">
    <property type="term" value="P:chaperone-mediated protein complex assembly"/>
    <property type="evidence" value="ECO:0007669"/>
    <property type="project" value="TreeGrafter"/>
</dbReference>
<keyword evidence="2" id="KW-0143">Chaperone</keyword>
<evidence type="ECO:0000256" key="1">
    <source>
        <dbReference type="ARBA" id="ARBA00008045"/>
    </source>
</evidence>
<dbReference type="Proteomes" id="UP000009328">
    <property type="component" value="Unassembled WGS sequence"/>
</dbReference>
<dbReference type="GO" id="GO:0051087">
    <property type="term" value="F:protein-folding chaperone binding"/>
    <property type="evidence" value="ECO:0007669"/>
    <property type="project" value="TreeGrafter"/>
</dbReference>
<dbReference type="PANTHER" id="PTHR21431">
    <property type="entry name" value="PREFOLDIN SUBUNIT 6"/>
    <property type="match status" value="1"/>
</dbReference>
<dbReference type="EMBL" id="CAIF01000017">
    <property type="protein sequence ID" value="CCH41334.1"/>
    <property type="molecule type" value="Genomic_DNA"/>
</dbReference>
<dbReference type="STRING" id="1206466.K0KIU3"/>
<proteinExistence type="inferred from homology"/>
<dbReference type="AlphaFoldDB" id="K0KIU3"/>
<dbReference type="GO" id="GO:0006457">
    <property type="term" value="P:protein folding"/>
    <property type="evidence" value="ECO:0007669"/>
    <property type="project" value="InterPro"/>
</dbReference>
<keyword evidence="5" id="KW-1185">Reference proteome</keyword>
<dbReference type="GO" id="GO:0051082">
    <property type="term" value="F:unfolded protein binding"/>
    <property type="evidence" value="ECO:0007669"/>
    <property type="project" value="InterPro"/>
</dbReference>
<dbReference type="Pfam" id="PF01920">
    <property type="entry name" value="Prefoldin_2"/>
    <property type="match status" value="1"/>
</dbReference>
<dbReference type="GO" id="GO:0005737">
    <property type="term" value="C:cytoplasm"/>
    <property type="evidence" value="ECO:0007669"/>
    <property type="project" value="TreeGrafter"/>
</dbReference>
<feature type="coiled-coil region" evidence="3">
    <location>
        <begin position="69"/>
        <end position="103"/>
    </location>
</feature>
<reference evidence="4 5" key="1">
    <citation type="journal article" date="2012" name="Eukaryot. Cell">
        <title>Draft genome sequence of Wickerhamomyces ciferrii NRRL Y-1031 F-60-10.</title>
        <authorList>
            <person name="Schneider J."/>
            <person name="Andrea H."/>
            <person name="Blom J."/>
            <person name="Jaenicke S."/>
            <person name="Ruckert C."/>
            <person name="Schorsch C."/>
            <person name="Szczepanowski R."/>
            <person name="Farwick M."/>
            <person name="Goesmann A."/>
            <person name="Puhler A."/>
            <person name="Schaffer S."/>
            <person name="Tauch A."/>
            <person name="Kohler T."/>
            <person name="Brinkrolf K."/>
        </authorList>
    </citation>
    <scope>NUCLEOTIDE SEQUENCE [LARGE SCALE GENOMIC DNA]</scope>
    <source>
        <strain evidence="5">ATCC 14091 / BCRC 22168 / CBS 111 / JCM 3599 / NBRC 0793 / NRRL Y-1031 F-60-10</strain>
    </source>
</reference>
<dbReference type="GO" id="GO:0016272">
    <property type="term" value="C:prefoldin complex"/>
    <property type="evidence" value="ECO:0007669"/>
    <property type="project" value="InterPro"/>
</dbReference>
<gene>
    <name evidence="4" type="ORF">BN7_873</name>
</gene>
<evidence type="ECO:0000313" key="4">
    <source>
        <dbReference type="EMBL" id="CCH41334.1"/>
    </source>
</evidence>
<keyword evidence="3" id="KW-0175">Coiled coil</keyword>
<evidence type="ECO:0000313" key="5">
    <source>
        <dbReference type="Proteomes" id="UP000009328"/>
    </source>
</evidence>
<dbReference type="PANTHER" id="PTHR21431:SF0">
    <property type="entry name" value="PREFOLDIN SUBUNIT 6"/>
    <property type="match status" value="1"/>
</dbReference>
<dbReference type="FunFam" id="1.10.287.370:FF:000003">
    <property type="entry name" value="Prefoldin subunit 6"/>
    <property type="match status" value="1"/>
</dbReference>
<dbReference type="HOGENOM" id="CLU_125172_1_1_1"/>
<sequence>MSQTIESISLEFNKYQTDLQDLITSRQKLETQYQENQIVLNEFKNLESNAKIYKLTGPVLLPQDSNEANLNVEKRLEFIKSEIERVEKNVVDVQGKLEGSRNKLIEIRTAMAAQQQQQ</sequence>
<dbReference type="InterPro" id="IPR002777">
    <property type="entry name" value="PFD_beta-like"/>
</dbReference>
<comment type="similarity">
    <text evidence="1">Belongs to the prefoldin subunit beta family.</text>
</comment>
<protein>
    <submittedName>
        <fullName evidence="4">Cortactin-binding protein</fullName>
    </submittedName>
</protein>
<comment type="caution">
    <text evidence="4">The sequence shown here is derived from an EMBL/GenBank/DDBJ whole genome shotgun (WGS) entry which is preliminary data.</text>
</comment>
<evidence type="ECO:0000256" key="2">
    <source>
        <dbReference type="ARBA" id="ARBA00023186"/>
    </source>
</evidence>
<dbReference type="InParanoid" id="K0KIU3"/>
<dbReference type="FunCoup" id="K0KIU3">
    <property type="interactions" value="815"/>
</dbReference>
<name>K0KIU3_WICCF</name>
<evidence type="ECO:0000256" key="3">
    <source>
        <dbReference type="SAM" id="Coils"/>
    </source>
</evidence>
<organism evidence="4 5">
    <name type="scientific">Wickerhamomyces ciferrii (strain ATCC 14091 / BCRC 22168 / CBS 111 / JCM 3599 / NBRC 0793 / NRRL Y-1031 F-60-10)</name>
    <name type="common">Yeast</name>
    <name type="synonym">Pichia ciferrii</name>
    <dbReference type="NCBI Taxonomy" id="1206466"/>
    <lineage>
        <taxon>Eukaryota</taxon>
        <taxon>Fungi</taxon>
        <taxon>Dikarya</taxon>
        <taxon>Ascomycota</taxon>
        <taxon>Saccharomycotina</taxon>
        <taxon>Saccharomycetes</taxon>
        <taxon>Phaffomycetales</taxon>
        <taxon>Wickerhamomycetaceae</taxon>
        <taxon>Wickerhamomyces</taxon>
    </lineage>
</organism>
<accession>K0KIU3</accession>